<dbReference type="InterPro" id="IPR012310">
    <property type="entry name" value="DNA_ligase_ATP-dep_cent"/>
</dbReference>
<dbReference type="InterPro" id="IPR012309">
    <property type="entry name" value="DNA_ligase_ATP-dep_C"/>
</dbReference>
<dbReference type="CDD" id="cd07971">
    <property type="entry name" value="OBF_DNA_ligase_LigD"/>
    <property type="match status" value="1"/>
</dbReference>
<proteinExistence type="inferred from homology"/>
<name>A0A6P1BQ13_9BRAD</name>
<dbReference type="GO" id="GO:0003910">
    <property type="term" value="F:DNA ligase (ATP) activity"/>
    <property type="evidence" value="ECO:0007669"/>
    <property type="project" value="UniProtKB-EC"/>
</dbReference>
<organism evidence="6 7">
    <name type="scientific">Bradyrhizobium uaiense</name>
    <dbReference type="NCBI Taxonomy" id="2594946"/>
    <lineage>
        <taxon>Bacteria</taxon>
        <taxon>Pseudomonadati</taxon>
        <taxon>Pseudomonadota</taxon>
        <taxon>Alphaproteobacteria</taxon>
        <taxon>Hyphomicrobiales</taxon>
        <taxon>Nitrobacteraceae</taxon>
        <taxon>Bradyrhizobium</taxon>
    </lineage>
</organism>
<dbReference type="EC" id="6.5.1.1" evidence="2"/>
<evidence type="ECO:0000256" key="2">
    <source>
        <dbReference type="ARBA" id="ARBA00012727"/>
    </source>
</evidence>
<comment type="catalytic activity">
    <reaction evidence="4">
        <text>ATP + (deoxyribonucleotide)n-3'-hydroxyl + 5'-phospho-(deoxyribonucleotide)m = (deoxyribonucleotide)n+m + AMP + diphosphate.</text>
        <dbReference type="EC" id="6.5.1.1"/>
    </reaction>
</comment>
<comment type="caution">
    <text evidence="6">The sequence shown here is derived from an EMBL/GenBank/DDBJ whole genome shotgun (WGS) entry which is preliminary data.</text>
</comment>
<reference evidence="6 7" key="1">
    <citation type="journal article" date="2020" name="Arch. Microbiol.">
        <title>Bradyrhizobium uaiense sp. nov., a new highly efficient cowpea symbiont.</title>
        <authorList>
            <person name="Cabral Michel D."/>
            <person name="Azarias Guimaraes A."/>
            <person name="Martins da Costa E."/>
            <person name="Soares de Carvalho T."/>
            <person name="Balsanelli E."/>
            <person name="Willems A."/>
            <person name="Maltempi de Souza E."/>
            <person name="de Souza Moreira F.M."/>
        </authorList>
    </citation>
    <scope>NUCLEOTIDE SEQUENCE [LARGE SCALE GENOMIC DNA]</scope>
    <source>
        <strain evidence="6 7">UFLA 03-164</strain>
    </source>
</reference>
<dbReference type="Gene3D" id="3.30.1490.70">
    <property type="match status" value="1"/>
</dbReference>
<keyword evidence="3 6" id="KW-0436">Ligase</keyword>
<dbReference type="SUPFAM" id="SSF50249">
    <property type="entry name" value="Nucleic acid-binding proteins"/>
    <property type="match status" value="1"/>
</dbReference>
<dbReference type="CDD" id="cd07906">
    <property type="entry name" value="Adenylation_DNA_ligase_LigD_LigC"/>
    <property type="match status" value="1"/>
</dbReference>
<dbReference type="PANTHER" id="PTHR45674:SF4">
    <property type="entry name" value="DNA LIGASE 1"/>
    <property type="match status" value="1"/>
</dbReference>
<dbReference type="Proteomes" id="UP000468531">
    <property type="component" value="Unassembled WGS sequence"/>
</dbReference>
<dbReference type="GO" id="GO:0006310">
    <property type="term" value="P:DNA recombination"/>
    <property type="evidence" value="ECO:0007669"/>
    <property type="project" value="InterPro"/>
</dbReference>
<dbReference type="SUPFAM" id="SSF56091">
    <property type="entry name" value="DNA ligase/mRNA capping enzyme, catalytic domain"/>
    <property type="match status" value="1"/>
</dbReference>
<gene>
    <name evidence="6" type="ORF">FNJ47_28995</name>
</gene>
<evidence type="ECO:0000256" key="1">
    <source>
        <dbReference type="ARBA" id="ARBA00007572"/>
    </source>
</evidence>
<dbReference type="PANTHER" id="PTHR45674">
    <property type="entry name" value="DNA LIGASE 1/3 FAMILY MEMBER"/>
    <property type="match status" value="1"/>
</dbReference>
<dbReference type="InterPro" id="IPR012340">
    <property type="entry name" value="NA-bd_OB-fold"/>
</dbReference>
<dbReference type="RefSeq" id="WP_163159253.1">
    <property type="nucleotide sequence ID" value="NZ_VKHP01000144.1"/>
</dbReference>
<dbReference type="Gene3D" id="3.30.470.30">
    <property type="entry name" value="DNA ligase/mRNA capping enzyme"/>
    <property type="match status" value="1"/>
</dbReference>
<evidence type="ECO:0000259" key="5">
    <source>
        <dbReference type="PROSITE" id="PS50160"/>
    </source>
</evidence>
<dbReference type="InterPro" id="IPR050191">
    <property type="entry name" value="ATP-dep_DNA_ligase"/>
</dbReference>
<protein>
    <recommendedName>
        <fullName evidence="2">DNA ligase (ATP)</fullName>
        <ecNumber evidence="2">6.5.1.1</ecNumber>
    </recommendedName>
</protein>
<dbReference type="PROSITE" id="PS50160">
    <property type="entry name" value="DNA_LIGASE_A3"/>
    <property type="match status" value="1"/>
</dbReference>
<accession>A0A6P1BQ13</accession>
<evidence type="ECO:0000256" key="4">
    <source>
        <dbReference type="ARBA" id="ARBA00034003"/>
    </source>
</evidence>
<evidence type="ECO:0000313" key="6">
    <source>
        <dbReference type="EMBL" id="NEU99750.1"/>
    </source>
</evidence>
<dbReference type="Pfam" id="PF04679">
    <property type="entry name" value="DNA_ligase_A_C"/>
    <property type="match status" value="1"/>
</dbReference>
<dbReference type="InterPro" id="IPR014146">
    <property type="entry name" value="LigD_ligase_dom"/>
</dbReference>
<dbReference type="Pfam" id="PF01068">
    <property type="entry name" value="DNA_ligase_A_M"/>
    <property type="match status" value="1"/>
</dbReference>
<keyword evidence="7" id="KW-1185">Reference proteome</keyword>
<sequence length="307" mass="34507">MAFQRRKPEAIGAKALFPGFIAPALASPIEKVPSGSRWVHEIKFDGYRVQTHLTNETVTIFTRRGHDWTKRFKKVAGDAWHISAASAIIDGEIVVPATDGTTDFAVLQNELRGNSRRIVLVAFDLLYLNGRDLRKLPLKERKAVLKKLVAGTAVQFSESFEVDGPKMFDHACELGYEGVVSKVADSVYPTGTRSRDWVKKTCAQRETLTIAGFALDGNDWDGIYVGRRQGDDLLYAGKVDHGFDKASAADLRQRLTPLIRKTQPYTKRIRHKGIWVEPKLLAEIEYRAKSAEGKVRHPFFRGVREDL</sequence>
<evidence type="ECO:0000313" key="7">
    <source>
        <dbReference type="Proteomes" id="UP000468531"/>
    </source>
</evidence>
<dbReference type="EMBL" id="VKHP01000144">
    <property type="protein sequence ID" value="NEU99750.1"/>
    <property type="molecule type" value="Genomic_DNA"/>
</dbReference>
<feature type="domain" description="ATP-dependent DNA ligase family profile" evidence="5">
    <location>
        <begin position="111"/>
        <end position="199"/>
    </location>
</feature>
<dbReference type="Gene3D" id="2.40.50.140">
    <property type="entry name" value="Nucleic acid-binding proteins"/>
    <property type="match status" value="1"/>
</dbReference>
<dbReference type="GO" id="GO:0006281">
    <property type="term" value="P:DNA repair"/>
    <property type="evidence" value="ECO:0007669"/>
    <property type="project" value="InterPro"/>
</dbReference>
<comment type="similarity">
    <text evidence="1">Belongs to the ATP-dependent DNA ligase family.</text>
</comment>
<dbReference type="AlphaFoldDB" id="A0A6P1BQ13"/>
<evidence type="ECO:0000256" key="3">
    <source>
        <dbReference type="ARBA" id="ARBA00022598"/>
    </source>
</evidence>
<dbReference type="GO" id="GO:0005524">
    <property type="term" value="F:ATP binding"/>
    <property type="evidence" value="ECO:0007669"/>
    <property type="project" value="InterPro"/>
</dbReference>
<dbReference type="NCBIfam" id="TIGR02779">
    <property type="entry name" value="NHEJ_ligase_lig"/>
    <property type="match status" value="1"/>
</dbReference>